<dbReference type="EMBL" id="CM055096">
    <property type="protein sequence ID" value="KAJ7555644.1"/>
    <property type="molecule type" value="Genomic_DNA"/>
</dbReference>
<name>A0ACC2DMX8_DIPCM</name>
<evidence type="ECO:0000313" key="2">
    <source>
        <dbReference type="Proteomes" id="UP001162992"/>
    </source>
</evidence>
<proteinExistence type="predicted"/>
<gene>
    <name evidence="1" type="ORF">O6H91_05G048200</name>
</gene>
<accession>A0ACC2DMX8</accession>
<sequence>MDKRISLESSRKLVVALACNSLLLTVIIVLNHVTIHGNHSLLTKAKSTRFHPANDQFSSVDRSSSRHLKEQPRLLTSLRSGNLYSVRIDLLRVSLLQPPLSPPPPPAPAPISADSHGCERVCGEVPIPYPFGLSPECARSSGYELSCIDSNSTLAKQNLEDSTGPWPFLSTPSGSFQITSIASGNLIINTTKIKAMPSRSQGGDCSDLGNASLVLDPNGPYIISPANYFFVAGCRSVGGYSLDFPLNSFNFGNGNNDEGICGPISCTNQHQNPFCNAYDCCTLSVTASRKIYLMGKGISFSGQSNCGFCSILYPPSYSTWNGGLIGVGQYGVQLLWAIQEYKSCAAAITQLDYACFPSPASCSDVSEVPGYVCECTATGYHGDGYNNGTGCTDINECADASLNDCAENSICTNYPGSYNCSCGEGLTGDGYRNSTGCTHPKSHLALIAAGVSSGVGSFLLMNAALIWCLWRRRQNGLDDSYEMFQPSNISFHATLMEIQKQDGANVCKIFSLKELKQATDNFSPDHELGKGGFGTVFQGVLEDGMKVAIKKPKNDVGGRRDDTKQFINEVTILSQVNHRNLVRLLGCCLETRAPLLVYEYVSNGTLLEHLQSNKKIESKNLSVLDWDKRLDIAVGTAEALNYLHFGTSPPIYHRDVKSSNILLDDKYRAKVADFGLSRLVPIEATHVSTMLQGTPGYLDPEYFHNLQITDKSDVYSFGVVLLELITAEKPVDLSREPEDQNLVVRFSRLLKEARLEDMFDVALDASFHPQMLEALYRVAKVALKCVQRSREYRPSMKEVLDELLVIRKSYKGLSESTISVGSLEQDWLPLKLGMSDSSMDFDFGSYSSSLRSTSFPFYRSNTSSYANASGSSIELSQR</sequence>
<dbReference type="Proteomes" id="UP001162992">
    <property type="component" value="Chromosome 5"/>
</dbReference>
<comment type="caution">
    <text evidence="1">The sequence shown here is derived from an EMBL/GenBank/DDBJ whole genome shotgun (WGS) entry which is preliminary data.</text>
</comment>
<organism evidence="1 2">
    <name type="scientific">Diphasiastrum complanatum</name>
    <name type="common">Issler's clubmoss</name>
    <name type="synonym">Lycopodium complanatum</name>
    <dbReference type="NCBI Taxonomy" id="34168"/>
    <lineage>
        <taxon>Eukaryota</taxon>
        <taxon>Viridiplantae</taxon>
        <taxon>Streptophyta</taxon>
        <taxon>Embryophyta</taxon>
        <taxon>Tracheophyta</taxon>
        <taxon>Lycopodiopsida</taxon>
        <taxon>Lycopodiales</taxon>
        <taxon>Lycopodiaceae</taxon>
        <taxon>Lycopodioideae</taxon>
        <taxon>Diphasiastrum</taxon>
    </lineage>
</organism>
<evidence type="ECO:0000313" key="1">
    <source>
        <dbReference type="EMBL" id="KAJ7555644.1"/>
    </source>
</evidence>
<reference evidence="2" key="1">
    <citation type="journal article" date="2024" name="Proc. Natl. Acad. Sci. U.S.A.">
        <title>Extraordinary preservation of gene collinearity over three hundred million years revealed in homosporous lycophytes.</title>
        <authorList>
            <person name="Li C."/>
            <person name="Wickell D."/>
            <person name="Kuo L.Y."/>
            <person name="Chen X."/>
            <person name="Nie B."/>
            <person name="Liao X."/>
            <person name="Peng D."/>
            <person name="Ji J."/>
            <person name="Jenkins J."/>
            <person name="Williams M."/>
            <person name="Shu S."/>
            <person name="Plott C."/>
            <person name="Barry K."/>
            <person name="Rajasekar S."/>
            <person name="Grimwood J."/>
            <person name="Han X."/>
            <person name="Sun S."/>
            <person name="Hou Z."/>
            <person name="He W."/>
            <person name="Dai G."/>
            <person name="Sun C."/>
            <person name="Schmutz J."/>
            <person name="Leebens-Mack J.H."/>
            <person name="Li F.W."/>
            <person name="Wang L."/>
        </authorList>
    </citation>
    <scope>NUCLEOTIDE SEQUENCE [LARGE SCALE GENOMIC DNA]</scope>
    <source>
        <strain evidence="2">cv. PW_Plant_1</strain>
    </source>
</reference>
<keyword evidence="2" id="KW-1185">Reference proteome</keyword>
<protein>
    <submittedName>
        <fullName evidence="1">Uncharacterized protein</fullName>
    </submittedName>
</protein>